<organism evidence="2 3">
    <name type="scientific">Cardiobacterium valvarum F0432</name>
    <dbReference type="NCBI Taxonomy" id="797473"/>
    <lineage>
        <taxon>Bacteria</taxon>
        <taxon>Pseudomonadati</taxon>
        <taxon>Pseudomonadota</taxon>
        <taxon>Gammaproteobacteria</taxon>
        <taxon>Cardiobacteriales</taxon>
        <taxon>Cardiobacteriaceae</taxon>
        <taxon>Cardiobacterium</taxon>
    </lineage>
</organism>
<dbReference type="HOGENOM" id="CLU_2218324_0_0_6"/>
<evidence type="ECO:0000259" key="1">
    <source>
        <dbReference type="Pfam" id="PF09346"/>
    </source>
</evidence>
<sequence>MRDLLGDDAAFTGFRENKIRGVLWSEGWVAFASFQGSELFVLDLAPAANGTVGQVFAWYHGMDLAADDAVLADSFTAFSAALLQRLQAPDVTVDDEGTVWRDDDWY</sequence>
<evidence type="ECO:0000313" key="2">
    <source>
        <dbReference type="EMBL" id="EHM54272.1"/>
    </source>
</evidence>
<name>G9ZEV2_9GAMM</name>
<dbReference type="AlphaFoldDB" id="G9ZEV2"/>
<dbReference type="SUPFAM" id="SSF160631">
    <property type="entry name" value="SMI1/KNR4-like"/>
    <property type="match status" value="1"/>
</dbReference>
<proteinExistence type="predicted"/>
<feature type="domain" description="Knr4/Smi1-like" evidence="1">
    <location>
        <begin position="18"/>
        <end position="78"/>
    </location>
</feature>
<accession>G9ZEV2</accession>
<dbReference type="InterPro" id="IPR018958">
    <property type="entry name" value="Knr4/Smi1-like_dom"/>
</dbReference>
<evidence type="ECO:0000313" key="3">
    <source>
        <dbReference type="Proteomes" id="UP000004750"/>
    </source>
</evidence>
<gene>
    <name evidence="2" type="ORF">HMPREF9080_01292</name>
</gene>
<dbReference type="Pfam" id="PF09346">
    <property type="entry name" value="SMI1_KNR4"/>
    <property type="match status" value="1"/>
</dbReference>
<dbReference type="EMBL" id="AGCM01000073">
    <property type="protein sequence ID" value="EHM54272.1"/>
    <property type="molecule type" value="Genomic_DNA"/>
</dbReference>
<comment type="caution">
    <text evidence="2">The sequence shown here is derived from an EMBL/GenBank/DDBJ whole genome shotgun (WGS) entry which is preliminary data.</text>
</comment>
<dbReference type="Proteomes" id="UP000004750">
    <property type="component" value="Unassembled WGS sequence"/>
</dbReference>
<protein>
    <recommendedName>
        <fullName evidence="1">Knr4/Smi1-like domain-containing protein</fullName>
    </recommendedName>
</protein>
<dbReference type="InterPro" id="IPR037883">
    <property type="entry name" value="Knr4/Smi1-like_sf"/>
</dbReference>
<dbReference type="STRING" id="797473.HMPREF9080_01292"/>
<reference evidence="2 3" key="1">
    <citation type="submission" date="2011-08" db="EMBL/GenBank/DDBJ databases">
        <authorList>
            <person name="Weinstock G."/>
            <person name="Sodergren E."/>
            <person name="Clifton S."/>
            <person name="Fulton L."/>
            <person name="Fulton B."/>
            <person name="Courtney L."/>
            <person name="Fronick C."/>
            <person name="Harrison M."/>
            <person name="Strong C."/>
            <person name="Farmer C."/>
            <person name="Delahaunty K."/>
            <person name="Markovic C."/>
            <person name="Hall O."/>
            <person name="Minx P."/>
            <person name="Tomlinson C."/>
            <person name="Mitreva M."/>
            <person name="Hou S."/>
            <person name="Chen J."/>
            <person name="Wollam A."/>
            <person name="Pepin K.H."/>
            <person name="Johnson M."/>
            <person name="Bhonagiri V."/>
            <person name="Zhang X."/>
            <person name="Suruliraj S."/>
            <person name="Warren W."/>
            <person name="Chinwalla A."/>
            <person name="Mardis E.R."/>
            <person name="Wilson R.K."/>
        </authorList>
    </citation>
    <scope>NUCLEOTIDE SEQUENCE [LARGE SCALE GENOMIC DNA]</scope>
    <source>
        <strain evidence="2 3">F0432</strain>
    </source>
</reference>